<reference evidence="3 4" key="2">
    <citation type="submission" date="2018-04" db="EMBL/GenBank/DDBJ databases">
        <title>Thauera lacus sp. nov., isolated from an saline lake in Inner Mongolia, China.</title>
        <authorList>
            <person name="Liang Q.-Y."/>
        </authorList>
    </citation>
    <scope>NUCLEOTIDE SEQUENCE [LARGE SCALE GENOMIC DNA]</scope>
    <source>
        <strain evidence="3 4">D20</strain>
    </source>
</reference>
<dbReference type="RefSeq" id="WP_107494895.1">
    <property type="nucleotide sequence ID" value="NZ_PZKC01000025.1"/>
</dbReference>
<keyword evidence="2" id="KW-0732">Signal</keyword>
<accession>A0A2T4IB09</accession>
<reference evidence="3 4" key="1">
    <citation type="submission" date="2018-03" db="EMBL/GenBank/DDBJ databases">
        <authorList>
            <person name="Keele B.F."/>
        </authorList>
    </citation>
    <scope>NUCLEOTIDE SEQUENCE [LARGE SCALE GENOMIC DNA]</scope>
    <source>
        <strain evidence="3 4">D20</strain>
    </source>
</reference>
<evidence type="ECO:0000313" key="3">
    <source>
        <dbReference type="EMBL" id="PTD94961.1"/>
    </source>
</evidence>
<dbReference type="Proteomes" id="UP000241193">
    <property type="component" value="Unassembled WGS sequence"/>
</dbReference>
<evidence type="ECO:0000313" key="4">
    <source>
        <dbReference type="Proteomes" id="UP000241193"/>
    </source>
</evidence>
<comment type="caution">
    <text evidence="3">The sequence shown here is derived from an EMBL/GenBank/DDBJ whole genome shotgun (WGS) entry which is preliminary data.</text>
</comment>
<keyword evidence="4" id="KW-1185">Reference proteome</keyword>
<dbReference type="EMBL" id="PZKC01000025">
    <property type="protein sequence ID" value="PTD94961.1"/>
    <property type="molecule type" value="Genomic_DNA"/>
</dbReference>
<name>A0A2T4IB09_9RHOO</name>
<sequence>MKRMLAALLLAAAGAAQGAGTWAAFFATSGAALEVDYVRLEGVLPAAQRASQRDTLLLLHEVCAQGREGRGPVRALSAAELPEHPYREEVEIYYAGERSLVVRDMVRYAIDQGPPNRRAAEAHAYRGDCGLRREHVRELIYMHGEASCKVGQRGSDARATPACRHLGLVGGGRGAAADRTRPEGAGFSPASPPPGVDPALWASLAGGALGQAQAMLGASGEHRSVRGQRCEVYGRPQVVEVCLQSGARRAGFSALNPVQPGLLLSARSPALDLDAVEVAEGVKVAEALFRVPVDAAGRVEVERLPPARR</sequence>
<gene>
    <name evidence="3" type="ORF">C8261_16845</name>
</gene>
<feature type="region of interest" description="Disordered" evidence="1">
    <location>
        <begin position="171"/>
        <end position="192"/>
    </location>
</feature>
<organism evidence="3 4">
    <name type="scientific">Pseudothauera lacus</name>
    <dbReference type="NCBI Taxonomy" id="2136175"/>
    <lineage>
        <taxon>Bacteria</taxon>
        <taxon>Pseudomonadati</taxon>
        <taxon>Pseudomonadota</taxon>
        <taxon>Betaproteobacteria</taxon>
        <taxon>Rhodocyclales</taxon>
        <taxon>Zoogloeaceae</taxon>
        <taxon>Pseudothauera</taxon>
    </lineage>
</organism>
<protein>
    <submittedName>
        <fullName evidence="3">Uncharacterized protein</fullName>
    </submittedName>
</protein>
<dbReference type="AlphaFoldDB" id="A0A2T4IB09"/>
<feature type="signal peptide" evidence="2">
    <location>
        <begin position="1"/>
        <end position="18"/>
    </location>
</feature>
<evidence type="ECO:0000256" key="2">
    <source>
        <dbReference type="SAM" id="SignalP"/>
    </source>
</evidence>
<evidence type="ECO:0000256" key="1">
    <source>
        <dbReference type="SAM" id="MobiDB-lite"/>
    </source>
</evidence>
<feature type="chain" id="PRO_5015418308" evidence="2">
    <location>
        <begin position="19"/>
        <end position="309"/>
    </location>
</feature>
<proteinExistence type="predicted"/>